<proteinExistence type="predicted"/>
<reference evidence="1" key="1">
    <citation type="submission" date="2014-05" db="EMBL/GenBank/DDBJ databases">
        <authorList>
            <person name="Chronopoulou M."/>
        </authorList>
    </citation>
    <scope>NUCLEOTIDE SEQUENCE</scope>
    <source>
        <tissue evidence="1">Whole organism</tissue>
    </source>
</reference>
<evidence type="ECO:0000313" key="1">
    <source>
        <dbReference type="EMBL" id="CDW19785.1"/>
    </source>
</evidence>
<accession>A0A0K2T1U1</accession>
<dbReference type="EMBL" id="HACA01002424">
    <property type="protein sequence ID" value="CDW19785.1"/>
    <property type="molecule type" value="Transcribed_RNA"/>
</dbReference>
<organism evidence="1">
    <name type="scientific">Lepeophtheirus salmonis</name>
    <name type="common">Salmon louse</name>
    <name type="synonym">Caligus salmonis</name>
    <dbReference type="NCBI Taxonomy" id="72036"/>
    <lineage>
        <taxon>Eukaryota</taxon>
        <taxon>Metazoa</taxon>
        <taxon>Ecdysozoa</taxon>
        <taxon>Arthropoda</taxon>
        <taxon>Crustacea</taxon>
        <taxon>Multicrustacea</taxon>
        <taxon>Hexanauplia</taxon>
        <taxon>Copepoda</taxon>
        <taxon>Siphonostomatoida</taxon>
        <taxon>Caligidae</taxon>
        <taxon>Lepeophtheirus</taxon>
    </lineage>
</organism>
<name>A0A0K2T1U1_LEPSM</name>
<sequence length="81" mass="9551">MSFLVQLIRSRFFFRKPQFGNRHLQKEASLENSDSENDIGYKQGRSYIITKVHCPPSYQQGLRKLRLLKTMVFKVRSMRGG</sequence>
<protein>
    <submittedName>
        <fullName evidence="1">Uncharacterized protein</fullName>
    </submittedName>
</protein>
<dbReference type="AlphaFoldDB" id="A0A0K2T1U1"/>